<evidence type="ECO:0000256" key="1">
    <source>
        <dbReference type="SAM" id="Phobius"/>
    </source>
</evidence>
<sequence length="115" mass="12758">MPTCPTCHQSVDSQAIVCPFCRTPLKAHGHPGIPLYRAEGKAYLCQSCTYEADNTCNYPQRPYAKECTLYQDVNAVAVAPPRRHRSTGLRFKGNEGWWILAGLGTVSLLIAFSNR</sequence>
<accession>A0A951P7Z6</accession>
<feature type="transmembrane region" description="Helical" evidence="1">
    <location>
        <begin position="96"/>
        <end position="113"/>
    </location>
</feature>
<gene>
    <name evidence="2" type="ORF">KME07_00530</name>
</gene>
<keyword evidence="1" id="KW-0812">Transmembrane</keyword>
<keyword evidence="1" id="KW-0472">Membrane</keyword>
<reference evidence="2" key="2">
    <citation type="journal article" date="2022" name="Microbiol. Resour. Announc.">
        <title>Metagenome Sequencing to Explore Phylogenomics of Terrestrial Cyanobacteria.</title>
        <authorList>
            <person name="Ward R.D."/>
            <person name="Stajich J.E."/>
            <person name="Johansen J.R."/>
            <person name="Huntemann M."/>
            <person name="Clum A."/>
            <person name="Foster B."/>
            <person name="Foster B."/>
            <person name="Roux S."/>
            <person name="Palaniappan K."/>
            <person name="Varghese N."/>
            <person name="Mukherjee S."/>
            <person name="Reddy T.B.K."/>
            <person name="Daum C."/>
            <person name="Copeland A."/>
            <person name="Chen I.A."/>
            <person name="Ivanova N.N."/>
            <person name="Kyrpides N.C."/>
            <person name="Shapiro N."/>
            <person name="Eloe-Fadrosh E.A."/>
            <person name="Pietrasiak N."/>
        </authorList>
    </citation>
    <scope>NUCLEOTIDE SEQUENCE</scope>
    <source>
        <strain evidence="2">GSE-TBD4-15B</strain>
    </source>
</reference>
<evidence type="ECO:0000313" key="3">
    <source>
        <dbReference type="Proteomes" id="UP000707356"/>
    </source>
</evidence>
<dbReference type="Proteomes" id="UP000707356">
    <property type="component" value="Unassembled WGS sequence"/>
</dbReference>
<name>A0A951P7Z6_9CYAN</name>
<proteinExistence type="predicted"/>
<keyword evidence="1" id="KW-1133">Transmembrane helix</keyword>
<dbReference type="EMBL" id="JAHHHV010000002">
    <property type="protein sequence ID" value="MBW4463914.1"/>
    <property type="molecule type" value="Genomic_DNA"/>
</dbReference>
<organism evidence="2 3">
    <name type="scientific">Pegethrix bostrychoides GSE-TBD4-15B</name>
    <dbReference type="NCBI Taxonomy" id="2839662"/>
    <lineage>
        <taxon>Bacteria</taxon>
        <taxon>Bacillati</taxon>
        <taxon>Cyanobacteriota</taxon>
        <taxon>Cyanophyceae</taxon>
        <taxon>Oculatellales</taxon>
        <taxon>Oculatellaceae</taxon>
        <taxon>Pegethrix</taxon>
    </lineage>
</organism>
<dbReference type="AlphaFoldDB" id="A0A951P7Z6"/>
<reference evidence="2" key="1">
    <citation type="submission" date="2021-05" db="EMBL/GenBank/DDBJ databases">
        <authorList>
            <person name="Pietrasiak N."/>
            <person name="Ward R."/>
            <person name="Stajich J.E."/>
            <person name="Kurbessoian T."/>
        </authorList>
    </citation>
    <scope>NUCLEOTIDE SEQUENCE</scope>
    <source>
        <strain evidence="2">GSE-TBD4-15B</strain>
    </source>
</reference>
<protein>
    <submittedName>
        <fullName evidence="2">Zinc ribbon domain-containing protein</fullName>
    </submittedName>
</protein>
<evidence type="ECO:0000313" key="2">
    <source>
        <dbReference type="EMBL" id="MBW4463914.1"/>
    </source>
</evidence>
<comment type="caution">
    <text evidence="2">The sequence shown here is derived from an EMBL/GenBank/DDBJ whole genome shotgun (WGS) entry which is preliminary data.</text>
</comment>